<dbReference type="InterPro" id="IPR001182">
    <property type="entry name" value="FtsW/RodA"/>
</dbReference>
<evidence type="ECO:0000256" key="4">
    <source>
        <dbReference type="ARBA" id="ARBA00022989"/>
    </source>
</evidence>
<keyword evidence="3" id="KW-0133">Cell shape</keyword>
<evidence type="ECO:0000313" key="7">
    <source>
        <dbReference type="Proteomes" id="UP000035996"/>
    </source>
</evidence>
<dbReference type="GeneID" id="301327684"/>
<dbReference type="GO" id="GO:0005886">
    <property type="term" value="C:plasma membrane"/>
    <property type="evidence" value="ECO:0007669"/>
    <property type="project" value="TreeGrafter"/>
</dbReference>
<dbReference type="EMBL" id="LELK01000001">
    <property type="protein sequence ID" value="KMM38881.1"/>
    <property type="molecule type" value="Genomic_DNA"/>
</dbReference>
<keyword evidence="5" id="KW-0472">Membrane</keyword>
<evidence type="ECO:0000256" key="1">
    <source>
        <dbReference type="ARBA" id="ARBA00004141"/>
    </source>
</evidence>
<dbReference type="RefSeq" id="WP_048310028.1">
    <property type="nucleotide sequence ID" value="NZ_CP119526.1"/>
</dbReference>
<gene>
    <name evidence="6" type="ORF">AB986_06390</name>
</gene>
<dbReference type="GO" id="GO:0051301">
    <property type="term" value="P:cell division"/>
    <property type="evidence" value="ECO:0007669"/>
    <property type="project" value="InterPro"/>
</dbReference>
<dbReference type="AlphaFoldDB" id="A0A0J6CRE8"/>
<name>A0A0J6CRE8_9BACL</name>
<keyword evidence="7" id="KW-1185">Reference proteome</keyword>
<dbReference type="PATRIC" id="fig|157733.3.peg.3523"/>
<sequence length="394" mass="43872">MNNDNQTPWQQIDFTLLFFVFLLMCISTISIYSAQASLPGELKNFNFAGRQLTWYFIGAFVLSLTLVIDFDRFKQLSWYLYGFGVFLLILLAIMPEYIGSYQIAPVTNGAKSWFVLPGLGSVQPSEFMKIFLIITIASTSVSHHEKHQTKTIQTDLLLLSKIFGIAALPLLIVMAQPDLGTAMVFTAIVVSITLVSGVRWRLLSLLSLMGVAGIASFVFIFFKFPAFFKEYLLDDYQLARFYGWLAPEEYADAGYQATKAILAIGSGKLEGKGYSDGTVYFPEAHTDFIFAVIGEEFGFIGASVTISIFFLLVYRMIHTALESNESFGSYLCAGVIGMLTFQVFQNIGMTIRILPITGIPLPFVSYGGSALLTYMIAVGLVLNVRSRTKTYMFE</sequence>
<organism evidence="6 7">
    <name type="scientific">Guptibacillus hwajinpoensis</name>
    <dbReference type="NCBI Taxonomy" id="208199"/>
    <lineage>
        <taxon>Bacteria</taxon>
        <taxon>Bacillati</taxon>
        <taxon>Bacillota</taxon>
        <taxon>Bacilli</taxon>
        <taxon>Bacillales</taxon>
        <taxon>Guptibacillaceae</taxon>
        <taxon>Guptibacillus</taxon>
    </lineage>
</organism>
<dbReference type="Pfam" id="PF01098">
    <property type="entry name" value="FTSW_RODA_SPOVE"/>
    <property type="match status" value="1"/>
</dbReference>
<proteinExistence type="predicted"/>
<dbReference type="PANTHER" id="PTHR30474:SF1">
    <property type="entry name" value="PEPTIDOGLYCAN GLYCOSYLTRANSFERASE MRDB"/>
    <property type="match status" value="1"/>
</dbReference>
<evidence type="ECO:0000256" key="5">
    <source>
        <dbReference type="ARBA" id="ARBA00023136"/>
    </source>
</evidence>
<keyword evidence="4" id="KW-1133">Transmembrane helix</keyword>
<dbReference type="PROSITE" id="PS00428">
    <property type="entry name" value="FTSW_RODA_SPOVE"/>
    <property type="match status" value="1"/>
</dbReference>
<dbReference type="GO" id="GO:0008360">
    <property type="term" value="P:regulation of cell shape"/>
    <property type="evidence" value="ECO:0007669"/>
    <property type="project" value="UniProtKB-KW"/>
</dbReference>
<dbReference type="GO" id="GO:0015648">
    <property type="term" value="F:lipid-linked peptidoglycan transporter activity"/>
    <property type="evidence" value="ECO:0007669"/>
    <property type="project" value="TreeGrafter"/>
</dbReference>
<dbReference type="OrthoDB" id="9768187at2"/>
<evidence type="ECO:0000256" key="2">
    <source>
        <dbReference type="ARBA" id="ARBA00022692"/>
    </source>
</evidence>
<dbReference type="STRING" id="157733.AB986_06390"/>
<comment type="caution">
    <text evidence="6">The sequence shown here is derived from an EMBL/GenBank/DDBJ whole genome shotgun (WGS) entry which is preliminary data.</text>
</comment>
<dbReference type="Proteomes" id="UP000035996">
    <property type="component" value="Unassembled WGS sequence"/>
</dbReference>
<evidence type="ECO:0000256" key="3">
    <source>
        <dbReference type="ARBA" id="ARBA00022960"/>
    </source>
</evidence>
<protein>
    <submittedName>
        <fullName evidence="6">Uncharacterized protein</fullName>
    </submittedName>
</protein>
<keyword evidence="2" id="KW-0812">Transmembrane</keyword>
<accession>A0A0J6CRE8</accession>
<dbReference type="InterPro" id="IPR018365">
    <property type="entry name" value="Cell_cycle_FtsW-rel_CS"/>
</dbReference>
<reference evidence="6" key="1">
    <citation type="submission" date="2015-06" db="EMBL/GenBank/DDBJ databases">
        <authorList>
            <person name="Liu B."/>
            <person name="Wang J."/>
            <person name="Zhu Y."/>
            <person name="Liu G."/>
            <person name="Chen Q."/>
            <person name="Zheng C."/>
            <person name="Che J."/>
            <person name="Ge C."/>
            <person name="Shi H."/>
            <person name="Pan Z."/>
            <person name="Liu X."/>
        </authorList>
    </citation>
    <scope>NUCLEOTIDE SEQUENCE [LARGE SCALE GENOMIC DNA]</scope>
    <source>
        <strain evidence="6">DSM 16346</strain>
    </source>
</reference>
<evidence type="ECO:0000313" key="6">
    <source>
        <dbReference type="EMBL" id="KMM38881.1"/>
    </source>
</evidence>
<comment type="subcellular location">
    <subcellularLocation>
        <location evidence="1">Membrane</location>
        <topology evidence="1">Multi-pass membrane protein</topology>
    </subcellularLocation>
</comment>
<dbReference type="GO" id="GO:0032153">
    <property type="term" value="C:cell division site"/>
    <property type="evidence" value="ECO:0007669"/>
    <property type="project" value="TreeGrafter"/>
</dbReference>
<dbReference type="PANTHER" id="PTHR30474">
    <property type="entry name" value="CELL CYCLE PROTEIN"/>
    <property type="match status" value="1"/>
</dbReference>